<protein>
    <recommendedName>
        <fullName evidence="4">Lipoprotein</fullName>
    </recommendedName>
</protein>
<dbReference type="Proteomes" id="UP000239485">
    <property type="component" value="Unassembled WGS sequence"/>
</dbReference>
<organism evidence="2 3">
    <name type="scientific">Kineococcus xinjiangensis</name>
    <dbReference type="NCBI Taxonomy" id="512762"/>
    <lineage>
        <taxon>Bacteria</taxon>
        <taxon>Bacillati</taxon>
        <taxon>Actinomycetota</taxon>
        <taxon>Actinomycetes</taxon>
        <taxon>Kineosporiales</taxon>
        <taxon>Kineosporiaceae</taxon>
        <taxon>Kineococcus</taxon>
    </lineage>
</organism>
<keyword evidence="3" id="KW-1185">Reference proteome</keyword>
<dbReference type="PROSITE" id="PS51257">
    <property type="entry name" value="PROKAR_LIPOPROTEIN"/>
    <property type="match status" value="1"/>
</dbReference>
<evidence type="ECO:0008006" key="4">
    <source>
        <dbReference type="Google" id="ProtNLM"/>
    </source>
</evidence>
<sequence>MARAARTTTALLLLATAGATLTGCGSEEEAAAPAPTQRPVVATDVSGVERVIRCEKEVLLSDDVETVFPAADRNSAFRKILAYTLYESTWNEHLLNADTPHVVEDFRRAGLYLDPETTADWDGQVSRALAGDPGAIAQVNDLAFFQLRDAEGDTTPATGEVVSERRCRQVAFDVSRTSGSPRLKLTFDVSADVAIAKEDGSIVQLPTSKNITYTLASDVDLGGDWYITSYYGDTRTGEAARAAIEDGPVQSM</sequence>
<name>A0A2S6ITP8_9ACTN</name>
<dbReference type="AlphaFoldDB" id="A0A2S6ITP8"/>
<evidence type="ECO:0000313" key="2">
    <source>
        <dbReference type="EMBL" id="PPK97627.1"/>
    </source>
</evidence>
<proteinExistence type="predicted"/>
<accession>A0A2S6ITP8</accession>
<feature type="chain" id="PRO_5039156132" description="Lipoprotein" evidence="1">
    <location>
        <begin position="20"/>
        <end position="252"/>
    </location>
</feature>
<dbReference type="EMBL" id="PTJD01000003">
    <property type="protein sequence ID" value="PPK97627.1"/>
    <property type="molecule type" value="Genomic_DNA"/>
</dbReference>
<evidence type="ECO:0000313" key="3">
    <source>
        <dbReference type="Proteomes" id="UP000239485"/>
    </source>
</evidence>
<dbReference type="RefSeq" id="WP_104431811.1">
    <property type="nucleotide sequence ID" value="NZ_PTJD01000003.1"/>
</dbReference>
<feature type="signal peptide" evidence="1">
    <location>
        <begin position="1"/>
        <end position="19"/>
    </location>
</feature>
<gene>
    <name evidence="2" type="ORF">CLV92_103161</name>
</gene>
<evidence type="ECO:0000256" key="1">
    <source>
        <dbReference type="SAM" id="SignalP"/>
    </source>
</evidence>
<reference evidence="2 3" key="1">
    <citation type="submission" date="2018-02" db="EMBL/GenBank/DDBJ databases">
        <title>Genomic Encyclopedia of Archaeal and Bacterial Type Strains, Phase II (KMG-II): from individual species to whole genera.</title>
        <authorList>
            <person name="Goeker M."/>
        </authorList>
    </citation>
    <scope>NUCLEOTIDE SEQUENCE [LARGE SCALE GENOMIC DNA]</scope>
    <source>
        <strain evidence="2 3">DSM 22857</strain>
    </source>
</reference>
<keyword evidence="1" id="KW-0732">Signal</keyword>
<comment type="caution">
    <text evidence="2">The sequence shown here is derived from an EMBL/GenBank/DDBJ whole genome shotgun (WGS) entry which is preliminary data.</text>
</comment>